<organism evidence="2 3">
    <name type="scientific">Thamnocephalis sphaerospora</name>
    <dbReference type="NCBI Taxonomy" id="78915"/>
    <lineage>
        <taxon>Eukaryota</taxon>
        <taxon>Fungi</taxon>
        <taxon>Fungi incertae sedis</taxon>
        <taxon>Zoopagomycota</taxon>
        <taxon>Zoopagomycotina</taxon>
        <taxon>Zoopagomycetes</taxon>
        <taxon>Zoopagales</taxon>
        <taxon>Sigmoideomycetaceae</taxon>
        <taxon>Thamnocephalis</taxon>
    </lineage>
</organism>
<dbReference type="InterPro" id="IPR006926">
    <property type="entry name" value="Vps16_N"/>
</dbReference>
<dbReference type="GO" id="GO:0006886">
    <property type="term" value="P:intracellular protein transport"/>
    <property type="evidence" value="ECO:0007669"/>
    <property type="project" value="InterPro"/>
</dbReference>
<evidence type="ECO:0000259" key="1">
    <source>
        <dbReference type="Pfam" id="PF04841"/>
    </source>
</evidence>
<dbReference type="STRING" id="78915.A0A4P9XJK8"/>
<reference evidence="3" key="1">
    <citation type="journal article" date="2018" name="Nat. Microbiol.">
        <title>Leveraging single-cell genomics to expand the fungal tree of life.</title>
        <authorList>
            <person name="Ahrendt S.R."/>
            <person name="Quandt C.A."/>
            <person name="Ciobanu D."/>
            <person name="Clum A."/>
            <person name="Salamov A."/>
            <person name="Andreopoulos B."/>
            <person name="Cheng J.F."/>
            <person name="Woyke T."/>
            <person name="Pelin A."/>
            <person name="Henrissat B."/>
            <person name="Reynolds N.K."/>
            <person name="Benny G.L."/>
            <person name="Smith M.E."/>
            <person name="James T.Y."/>
            <person name="Grigoriev I.V."/>
        </authorList>
    </citation>
    <scope>NUCLEOTIDE SEQUENCE [LARGE SCALE GENOMIC DNA]</scope>
    <source>
        <strain evidence="3">RSA 1356</strain>
    </source>
</reference>
<dbReference type="EMBL" id="KZ992994">
    <property type="protein sequence ID" value="RKP05942.1"/>
    <property type="molecule type" value="Genomic_DNA"/>
</dbReference>
<dbReference type="GO" id="GO:0042144">
    <property type="term" value="P:vacuole fusion, non-autophagic"/>
    <property type="evidence" value="ECO:0007669"/>
    <property type="project" value="TreeGrafter"/>
</dbReference>
<sequence>MSSLDAHPTASWSPLHDKFYRRVPVYKMGWSDVDLEQFDVVSAPFGGPIAYQAYTAALVRAEKRLHVARDHHADAPSVMLFTASGRFLSQFRWDAVRVVKIGWTDDERLLCICANGIVLMYNLFGEAMQFTLGSESREEGVIDGRIWGTGLVALLSNFQFVFVSNLKDVRARRLADAVPPQCSLSRSLELYVAIGSTIVVVDQQEAQDQLLNEGPFTRVSVSPNGKLIALFTTEGKVSVVTADFQRRLSDARIYVDNLPFTRLLRCGTDSVILVTDEELVVIGPFGDCIRYNTSDVAHLVTEIDGTRAITAKESFIIQKVP</sequence>
<dbReference type="PANTHER" id="PTHR12811">
    <property type="entry name" value="VACUOLAR PROTEIN SORTING VPS16"/>
    <property type="match status" value="1"/>
</dbReference>
<protein>
    <recommendedName>
        <fullName evidence="1">Vps16 N-terminal domain-containing protein</fullName>
    </recommendedName>
</protein>
<dbReference type="Pfam" id="PF04841">
    <property type="entry name" value="Vps16_N"/>
    <property type="match status" value="1"/>
</dbReference>
<dbReference type="InterPro" id="IPR016534">
    <property type="entry name" value="VPS16"/>
</dbReference>
<evidence type="ECO:0000313" key="3">
    <source>
        <dbReference type="Proteomes" id="UP000271241"/>
    </source>
</evidence>
<feature type="non-terminal residue" evidence="2">
    <location>
        <position position="321"/>
    </location>
</feature>
<dbReference type="OrthoDB" id="1792at2759"/>
<dbReference type="AlphaFoldDB" id="A0A4P9XJK8"/>
<dbReference type="GO" id="GO:0016197">
    <property type="term" value="P:endosomal transport"/>
    <property type="evidence" value="ECO:0007669"/>
    <property type="project" value="TreeGrafter"/>
</dbReference>
<dbReference type="SUPFAM" id="SSF50978">
    <property type="entry name" value="WD40 repeat-like"/>
    <property type="match status" value="1"/>
</dbReference>
<keyword evidence="3" id="KW-1185">Reference proteome</keyword>
<feature type="domain" description="Vps16 N-terminal" evidence="1">
    <location>
        <begin position="8"/>
        <end position="321"/>
    </location>
</feature>
<accession>A0A4P9XJK8</accession>
<dbReference type="GO" id="GO:0005768">
    <property type="term" value="C:endosome"/>
    <property type="evidence" value="ECO:0007669"/>
    <property type="project" value="TreeGrafter"/>
</dbReference>
<evidence type="ECO:0000313" key="2">
    <source>
        <dbReference type="EMBL" id="RKP05942.1"/>
    </source>
</evidence>
<proteinExistence type="predicted"/>
<dbReference type="Proteomes" id="UP000271241">
    <property type="component" value="Unassembled WGS sequence"/>
</dbReference>
<dbReference type="GO" id="GO:0030897">
    <property type="term" value="C:HOPS complex"/>
    <property type="evidence" value="ECO:0007669"/>
    <property type="project" value="TreeGrafter"/>
</dbReference>
<dbReference type="PANTHER" id="PTHR12811:SF0">
    <property type="entry name" value="VACUOLAR PROTEIN SORTING-ASSOCIATED PROTEIN 16 HOMOLOG"/>
    <property type="match status" value="1"/>
</dbReference>
<dbReference type="InterPro" id="IPR036322">
    <property type="entry name" value="WD40_repeat_dom_sf"/>
</dbReference>
<name>A0A4P9XJK8_9FUNG</name>
<dbReference type="GO" id="GO:0003779">
    <property type="term" value="F:actin binding"/>
    <property type="evidence" value="ECO:0007669"/>
    <property type="project" value="TreeGrafter"/>
</dbReference>
<gene>
    <name evidence="2" type="ORF">THASP1DRAFT_25652</name>
</gene>